<accession>A0ABN3AI61</accession>
<reference evidence="1 2" key="1">
    <citation type="journal article" date="2019" name="Int. J. Syst. Evol. Microbiol.">
        <title>The Global Catalogue of Microorganisms (GCM) 10K type strain sequencing project: providing services to taxonomists for standard genome sequencing and annotation.</title>
        <authorList>
            <consortium name="The Broad Institute Genomics Platform"/>
            <consortium name="The Broad Institute Genome Sequencing Center for Infectious Disease"/>
            <person name="Wu L."/>
            <person name="Ma J."/>
        </authorList>
    </citation>
    <scope>NUCLEOTIDE SEQUENCE [LARGE SCALE GENOMIC DNA]</scope>
    <source>
        <strain evidence="1 2">JCM 13850</strain>
    </source>
</reference>
<dbReference type="NCBIfam" id="NF047719">
    <property type="entry name" value="SCO6745_fam_HTH"/>
    <property type="match status" value="1"/>
</dbReference>
<gene>
    <name evidence="1" type="ORF">GCM10009727_92850</name>
</gene>
<keyword evidence="2" id="KW-1185">Reference proteome</keyword>
<dbReference type="RefSeq" id="WP_344284050.1">
    <property type="nucleotide sequence ID" value="NZ_BAAAMR010000178.1"/>
</dbReference>
<sequence>MGGQLDAMETVRAADRIVHDVGAAWMLDPATAERGKEAGYANPFAFYFAGRGGVLGDVDADVVAAAMGWFPPQVVRLFWDEGVAVAGAREAARRYAATCVQWGRDRIGDAGGERLCELAGRVVDAAEGSGLPLFCGWRAEPLADDVPARTAQLIHVLREWRGALHLVATTAAGLAPLEAVLANDTEDRARFLGWRGDLPDCSALKGRRLEAEDTTDRLAAAVYERALSPSERAEFAELIGAVRTAALG</sequence>
<organism evidence="1 2">
    <name type="scientific">Actinomadura napierensis</name>
    <dbReference type="NCBI Taxonomy" id="267854"/>
    <lineage>
        <taxon>Bacteria</taxon>
        <taxon>Bacillati</taxon>
        <taxon>Actinomycetota</taxon>
        <taxon>Actinomycetes</taxon>
        <taxon>Streptosporangiales</taxon>
        <taxon>Thermomonosporaceae</taxon>
        <taxon>Actinomadura</taxon>
    </lineage>
</organism>
<proteinExistence type="predicted"/>
<dbReference type="Pfam" id="PF21863">
    <property type="entry name" value="HTH_67"/>
    <property type="match status" value="1"/>
</dbReference>
<dbReference type="EMBL" id="BAAAMR010000178">
    <property type="protein sequence ID" value="GAA2169652.1"/>
    <property type="molecule type" value="Genomic_DNA"/>
</dbReference>
<evidence type="ECO:0000313" key="1">
    <source>
        <dbReference type="EMBL" id="GAA2169652.1"/>
    </source>
</evidence>
<evidence type="ECO:0000313" key="2">
    <source>
        <dbReference type="Proteomes" id="UP001501020"/>
    </source>
</evidence>
<comment type="caution">
    <text evidence="1">The sequence shown here is derived from an EMBL/GenBank/DDBJ whole genome shotgun (WGS) entry which is preliminary data.</text>
</comment>
<dbReference type="InterPro" id="IPR054058">
    <property type="entry name" value="HTH_67"/>
</dbReference>
<name>A0ABN3AI61_9ACTN</name>
<protein>
    <recommendedName>
        <fullName evidence="3">EvbL</fullName>
    </recommendedName>
</protein>
<dbReference type="Proteomes" id="UP001501020">
    <property type="component" value="Unassembled WGS sequence"/>
</dbReference>
<evidence type="ECO:0008006" key="3">
    <source>
        <dbReference type="Google" id="ProtNLM"/>
    </source>
</evidence>